<feature type="region of interest" description="Disordered" evidence="2">
    <location>
        <begin position="1"/>
        <end position="44"/>
    </location>
</feature>
<dbReference type="SUPFAM" id="SSF48264">
    <property type="entry name" value="Cytochrome P450"/>
    <property type="match status" value="1"/>
</dbReference>
<evidence type="ECO:0000313" key="3">
    <source>
        <dbReference type="EMBL" id="MCF4122298.1"/>
    </source>
</evidence>
<dbReference type="GO" id="GO:0005506">
    <property type="term" value="F:iron ion binding"/>
    <property type="evidence" value="ECO:0007669"/>
    <property type="project" value="InterPro"/>
</dbReference>
<dbReference type="RefSeq" id="WP_236090094.1">
    <property type="nucleotide sequence ID" value="NZ_JAKGSG010000041.1"/>
</dbReference>
<protein>
    <submittedName>
        <fullName evidence="3">Cytochrome P450</fullName>
    </submittedName>
</protein>
<organism evidence="3 4">
    <name type="scientific">Antribacter soli</name>
    <dbReference type="NCBI Taxonomy" id="2910976"/>
    <lineage>
        <taxon>Bacteria</taxon>
        <taxon>Bacillati</taxon>
        <taxon>Actinomycetota</taxon>
        <taxon>Actinomycetes</taxon>
        <taxon>Micrococcales</taxon>
        <taxon>Promicromonosporaceae</taxon>
        <taxon>Antribacter</taxon>
    </lineage>
</organism>
<dbReference type="AlphaFoldDB" id="A0AA41QF55"/>
<dbReference type="GO" id="GO:0020037">
    <property type="term" value="F:heme binding"/>
    <property type="evidence" value="ECO:0007669"/>
    <property type="project" value="InterPro"/>
</dbReference>
<feature type="region of interest" description="Disordered" evidence="2">
    <location>
        <begin position="128"/>
        <end position="148"/>
    </location>
</feature>
<dbReference type="EMBL" id="JAKGSG010000041">
    <property type="protein sequence ID" value="MCF4122298.1"/>
    <property type="molecule type" value="Genomic_DNA"/>
</dbReference>
<feature type="region of interest" description="Disordered" evidence="2">
    <location>
        <begin position="451"/>
        <end position="472"/>
    </location>
</feature>
<dbReference type="InterPro" id="IPR036396">
    <property type="entry name" value="Cyt_P450_sf"/>
</dbReference>
<reference evidence="3" key="1">
    <citation type="submission" date="2022-01" db="EMBL/GenBank/DDBJ databases">
        <title>Antribacter sp. nov., isolated from Guizhou of China.</title>
        <authorList>
            <person name="Chengliang C."/>
            <person name="Ya Z."/>
        </authorList>
    </citation>
    <scope>NUCLEOTIDE SEQUENCE</scope>
    <source>
        <strain evidence="3">KLBMP 9083</strain>
    </source>
</reference>
<evidence type="ECO:0000256" key="1">
    <source>
        <dbReference type="ARBA" id="ARBA00010617"/>
    </source>
</evidence>
<dbReference type="PRINTS" id="PR00359">
    <property type="entry name" value="BP450"/>
</dbReference>
<evidence type="ECO:0000256" key="2">
    <source>
        <dbReference type="SAM" id="MobiDB-lite"/>
    </source>
</evidence>
<dbReference type="Proteomes" id="UP001165405">
    <property type="component" value="Unassembled WGS sequence"/>
</dbReference>
<dbReference type="GO" id="GO:0004497">
    <property type="term" value="F:monooxygenase activity"/>
    <property type="evidence" value="ECO:0007669"/>
    <property type="project" value="InterPro"/>
</dbReference>
<dbReference type="PANTHER" id="PTHR46696">
    <property type="entry name" value="P450, PUTATIVE (EUROFUNG)-RELATED"/>
    <property type="match status" value="1"/>
</dbReference>
<comment type="caution">
    <text evidence="3">The sequence shown here is derived from an EMBL/GenBank/DDBJ whole genome shotgun (WGS) entry which is preliminary data.</text>
</comment>
<keyword evidence="4" id="KW-1185">Reference proteome</keyword>
<evidence type="ECO:0000313" key="4">
    <source>
        <dbReference type="Proteomes" id="UP001165405"/>
    </source>
</evidence>
<proteinExistence type="inferred from homology"/>
<dbReference type="Gene3D" id="1.10.630.10">
    <property type="entry name" value="Cytochrome P450"/>
    <property type="match status" value="1"/>
</dbReference>
<accession>A0AA41QF55</accession>
<dbReference type="InterPro" id="IPR002397">
    <property type="entry name" value="Cyt_P450_B"/>
</dbReference>
<name>A0AA41QF55_9MICO</name>
<sequence length="472" mass="51440">MERNELPTRHDLEAVGYELPVDEPAGRDVAPPAGQPDDRSGEPVRLADLTGLTALVETTDTRDPQGAYARLREQWGAVAPVELEPGINAWLVLGYSELRDVSRNDRWFSSDPSNWSVHREGRTAQDPHLHARMAPEPHSASRSDGTEHRRLRAPLDEGLAKLDEHSTADMIQQMCTSLIERFADRGSADLVAEYANVVPLLAVAGMVGLDRMQQAQFMELTMTMTGGGPAAEPARLQLLRMMADVAHSRLETPERDLASTLVHHPNLHGDDEVVASMMLVFTAGHDLTIAWVTNTLRLMLADARFAGRVLGGRLGVEDALEEVLWRDPPMANMPGRYALTDCVLGGRLISKGDALVLSFSGANNDPSVHTGDPWEESGNRAHLGWGVGAHACPAPRHGRLIARTAVETALHRLENLRLAVPVEELPLLVRPWSRYPKSLPVTFRPQGVGAVATGPTSVAPPPTDLNLTKEPL</sequence>
<dbReference type="GO" id="GO:0016705">
    <property type="term" value="F:oxidoreductase activity, acting on paired donors, with incorporation or reduction of molecular oxygen"/>
    <property type="evidence" value="ECO:0007669"/>
    <property type="project" value="InterPro"/>
</dbReference>
<feature type="compositionally biased region" description="Basic and acidic residues" evidence="2">
    <location>
        <begin position="1"/>
        <end position="13"/>
    </location>
</feature>
<dbReference type="PANTHER" id="PTHR46696:SF1">
    <property type="entry name" value="CYTOCHROME P450 YJIB-RELATED"/>
    <property type="match status" value="1"/>
</dbReference>
<comment type="similarity">
    <text evidence="1">Belongs to the cytochrome P450 family.</text>
</comment>
<gene>
    <name evidence="3" type="ORF">L1785_15065</name>
</gene>